<dbReference type="SUPFAM" id="SSF53335">
    <property type="entry name" value="S-adenosyl-L-methionine-dependent methyltransferases"/>
    <property type="match status" value="1"/>
</dbReference>
<sequence>MTVHPTSNPVAPTSRWMAAARARESERPDRLFDDPLAAALAGPEGFAWLERMEAAAQSSGPGLYPVIRTRFFDDFLLKACKESGIRQVVLAAAGLDTRAFRLEWPSNTQLYELDLPEVLDAKDAVIEAAGARANCERHTVRVDLKETDWPKALLTAGYRPESESVWLIEGLLFYLTWNDVHGLLEKVSTLTAVGSYLGLDVMNTGLFFSPVAWPMMAALARRGATGRFGTNAPEKLTAIHGWETNVTQPGEEGANFGRWPRPMLPRKIPGVPRSFLVTARRT</sequence>
<organism evidence="7">
    <name type="scientific">uncultured Rubrobacteraceae bacterium</name>
    <dbReference type="NCBI Taxonomy" id="349277"/>
    <lineage>
        <taxon>Bacteria</taxon>
        <taxon>Bacillati</taxon>
        <taxon>Actinomycetota</taxon>
        <taxon>Rubrobacteria</taxon>
        <taxon>Rubrobacterales</taxon>
        <taxon>Rubrobacteraceae</taxon>
        <taxon>environmental samples</taxon>
    </lineage>
</organism>
<evidence type="ECO:0000256" key="4">
    <source>
        <dbReference type="ARBA" id="ARBA00022679"/>
    </source>
</evidence>
<dbReference type="GO" id="GO:0032259">
    <property type="term" value="P:methylation"/>
    <property type="evidence" value="ECO:0007669"/>
    <property type="project" value="UniProtKB-KW"/>
</dbReference>
<name>A0A6J4QRY9_9ACTN</name>
<evidence type="ECO:0000256" key="6">
    <source>
        <dbReference type="RuleBase" id="RU362030"/>
    </source>
</evidence>
<dbReference type="PANTHER" id="PTHR43619:SF2">
    <property type="entry name" value="S-ADENOSYL-L-METHIONINE-DEPENDENT METHYLTRANSFERASES SUPERFAMILY PROTEIN"/>
    <property type="match status" value="1"/>
</dbReference>
<evidence type="ECO:0000256" key="5">
    <source>
        <dbReference type="ARBA" id="ARBA00022691"/>
    </source>
</evidence>
<dbReference type="Gene3D" id="3.40.50.150">
    <property type="entry name" value="Vaccinia Virus protein VP39"/>
    <property type="match status" value="1"/>
</dbReference>
<dbReference type="EMBL" id="CADCVE010000037">
    <property type="protein sequence ID" value="CAA9453221.1"/>
    <property type="molecule type" value="Genomic_DNA"/>
</dbReference>
<comment type="similarity">
    <text evidence="2 6">Belongs to the UPF0677 family.</text>
</comment>
<dbReference type="InterPro" id="IPR011610">
    <property type="entry name" value="SAM_mthyl_Trfase_ML2640-like"/>
</dbReference>
<dbReference type="PANTHER" id="PTHR43619">
    <property type="entry name" value="S-ADENOSYL-L-METHIONINE-DEPENDENT METHYLTRANSFERASE YKTD-RELATED"/>
    <property type="match status" value="1"/>
</dbReference>
<dbReference type="AlphaFoldDB" id="A0A6J4QRY9"/>
<dbReference type="Pfam" id="PF04072">
    <property type="entry name" value="LCM"/>
    <property type="match status" value="1"/>
</dbReference>
<keyword evidence="4 7" id="KW-0808">Transferase</keyword>
<keyword evidence="5 6" id="KW-0949">S-adenosyl-L-methionine</keyword>
<dbReference type="NCBIfam" id="TIGR00027">
    <property type="entry name" value="mthyl_TIGR00027"/>
    <property type="match status" value="1"/>
</dbReference>
<gene>
    <name evidence="7" type="ORF">AVDCRST_MAG28-2024</name>
</gene>
<accession>A0A6J4QRY9</accession>
<protein>
    <recommendedName>
        <fullName evidence="6">S-adenosyl-L-methionine-dependent methyltransferase</fullName>
        <ecNumber evidence="6">2.1.1.-</ecNumber>
    </recommendedName>
</protein>
<dbReference type="GO" id="GO:0008168">
    <property type="term" value="F:methyltransferase activity"/>
    <property type="evidence" value="ECO:0007669"/>
    <property type="project" value="UniProtKB-UniRule"/>
</dbReference>
<evidence type="ECO:0000256" key="1">
    <source>
        <dbReference type="ARBA" id="ARBA00003907"/>
    </source>
</evidence>
<reference evidence="7" key="1">
    <citation type="submission" date="2020-02" db="EMBL/GenBank/DDBJ databases">
        <authorList>
            <person name="Meier V. D."/>
        </authorList>
    </citation>
    <scope>NUCLEOTIDE SEQUENCE</scope>
    <source>
        <strain evidence="7">AVDCRST_MAG28</strain>
    </source>
</reference>
<dbReference type="InterPro" id="IPR007213">
    <property type="entry name" value="Ppm1/Ppm2/Tcmp"/>
</dbReference>
<proteinExistence type="inferred from homology"/>
<dbReference type="InterPro" id="IPR029063">
    <property type="entry name" value="SAM-dependent_MTases_sf"/>
</dbReference>
<evidence type="ECO:0000256" key="2">
    <source>
        <dbReference type="ARBA" id="ARBA00008138"/>
    </source>
</evidence>
<comment type="function">
    <text evidence="1 6">Exhibits S-adenosyl-L-methionine-dependent methyltransferase activity.</text>
</comment>
<evidence type="ECO:0000256" key="3">
    <source>
        <dbReference type="ARBA" id="ARBA00022603"/>
    </source>
</evidence>
<dbReference type="EC" id="2.1.1.-" evidence="6"/>
<evidence type="ECO:0000313" key="7">
    <source>
        <dbReference type="EMBL" id="CAA9453221.1"/>
    </source>
</evidence>
<keyword evidence="3 6" id="KW-0489">Methyltransferase</keyword>